<dbReference type="STRING" id="1407499.HHUB_2775"/>
<dbReference type="Pfam" id="PF13248">
    <property type="entry name" value="Zn_ribbon_3"/>
    <property type="match status" value="1"/>
</dbReference>
<keyword evidence="4" id="KW-1185">Reference proteome</keyword>
<dbReference type="Proteomes" id="UP000066737">
    <property type="component" value="Chromosome I"/>
</dbReference>
<protein>
    <recommendedName>
        <fullName evidence="2">Putative zinc-ribbon domain-containing protein</fullName>
    </recommendedName>
</protein>
<evidence type="ECO:0000256" key="1">
    <source>
        <dbReference type="SAM" id="Phobius"/>
    </source>
</evidence>
<evidence type="ECO:0000313" key="4">
    <source>
        <dbReference type="Proteomes" id="UP000066737"/>
    </source>
</evidence>
<organism evidence="3 4">
    <name type="scientific">Halobacterium hubeiense</name>
    <dbReference type="NCBI Taxonomy" id="1407499"/>
    <lineage>
        <taxon>Archaea</taxon>
        <taxon>Methanobacteriati</taxon>
        <taxon>Methanobacteriota</taxon>
        <taxon>Stenosarchaea group</taxon>
        <taxon>Halobacteria</taxon>
        <taxon>Halobacteriales</taxon>
        <taxon>Halobacteriaceae</taxon>
        <taxon>Halobacterium</taxon>
    </lineage>
</organism>
<sequence>MSADDSSETAEETPGIDEVYCRNCGEIIDAQAEICPECGVRQRSPDTGAGNDAGIAAVASLLIPGAGQIYLGHLGRGLGFIVGSFVAGLLSIFLIGIPLLLGIWVYAIYDAYHLAEDPERGA</sequence>
<name>A0A0U5H568_9EURY</name>
<dbReference type="RefSeq" id="WP_059057190.1">
    <property type="nucleotide sequence ID" value="NZ_CEML01000001.1"/>
</dbReference>
<dbReference type="AlphaFoldDB" id="A0A0U5H568"/>
<dbReference type="EMBL" id="LN831302">
    <property type="protein sequence ID" value="CQH58558.1"/>
    <property type="molecule type" value="Genomic_DNA"/>
</dbReference>
<dbReference type="OrthoDB" id="269196at2157"/>
<evidence type="ECO:0000313" key="3">
    <source>
        <dbReference type="EMBL" id="CQH58558.1"/>
    </source>
</evidence>
<feature type="transmembrane region" description="Helical" evidence="1">
    <location>
        <begin position="53"/>
        <end position="71"/>
    </location>
</feature>
<proteinExistence type="predicted"/>
<keyword evidence="1" id="KW-0472">Membrane</keyword>
<dbReference type="KEGG" id="hhb:Hhub_2775"/>
<keyword evidence="1" id="KW-1133">Transmembrane helix</keyword>
<feature type="domain" description="Putative zinc-ribbon" evidence="2">
    <location>
        <begin position="18"/>
        <end position="41"/>
    </location>
</feature>
<gene>
    <name evidence="3" type="ORF">HHUB_2775</name>
</gene>
<accession>A0A0U5H568</accession>
<keyword evidence="1" id="KW-0812">Transmembrane</keyword>
<dbReference type="GeneID" id="26659407"/>
<evidence type="ECO:0000259" key="2">
    <source>
        <dbReference type="Pfam" id="PF13248"/>
    </source>
</evidence>
<feature type="transmembrane region" description="Helical" evidence="1">
    <location>
        <begin position="78"/>
        <end position="109"/>
    </location>
</feature>
<reference evidence="4" key="1">
    <citation type="journal article" date="2016" name="Environ. Microbiol.">
        <title>The complete genome of a viable archaeum isolated from 123-million-year-old rock salt.</title>
        <authorList>
            <person name="Jaakkola S.T."/>
            <person name="Pfeiffer F."/>
            <person name="Ravantti J.J."/>
            <person name="Guo Q."/>
            <person name="Liu Y."/>
            <person name="Chen X."/>
            <person name="Ma H."/>
            <person name="Yang C."/>
            <person name="Oksanen H.M."/>
            <person name="Bamford D.H."/>
        </authorList>
    </citation>
    <scope>NUCLEOTIDE SEQUENCE</scope>
    <source>
        <strain evidence="4">JI20-1</strain>
    </source>
</reference>
<dbReference type="InterPro" id="IPR059113">
    <property type="entry name" value="Znf_ribbon"/>
</dbReference>